<evidence type="ECO:0000313" key="3">
    <source>
        <dbReference type="Proteomes" id="UP000321389"/>
    </source>
</evidence>
<keyword evidence="3" id="KW-1185">Reference proteome</keyword>
<sequence length="88" mass="9610">MPTSSTSNKGNDERLATPGGGKVTRQQVMNVLANPGYSADARKGRLKEALTALERDKHLSDEDRELADAIRQILDDYQAGRPISDDVL</sequence>
<evidence type="ECO:0000313" key="2">
    <source>
        <dbReference type="EMBL" id="QDY99276.1"/>
    </source>
</evidence>
<accession>A0A5B8KUG2</accession>
<protein>
    <submittedName>
        <fullName evidence="2">Uncharacterized protein</fullName>
    </submittedName>
</protein>
<dbReference type="Proteomes" id="UP000321389">
    <property type="component" value="Chromosome"/>
</dbReference>
<name>A0A5B8KUG2_9HYPH</name>
<gene>
    <name evidence="2" type="ORF">FQ775_02205</name>
</gene>
<proteinExistence type="predicted"/>
<evidence type="ECO:0000256" key="1">
    <source>
        <dbReference type="SAM" id="MobiDB-lite"/>
    </source>
</evidence>
<dbReference type="RefSeq" id="WP_146297926.1">
    <property type="nucleotide sequence ID" value="NZ_CP042301.2"/>
</dbReference>
<organism evidence="2 3">
    <name type="scientific">Nitratireductor mangrovi</name>
    <dbReference type="NCBI Taxonomy" id="2599600"/>
    <lineage>
        <taxon>Bacteria</taxon>
        <taxon>Pseudomonadati</taxon>
        <taxon>Pseudomonadota</taxon>
        <taxon>Alphaproteobacteria</taxon>
        <taxon>Hyphomicrobiales</taxon>
        <taxon>Phyllobacteriaceae</taxon>
        <taxon>Nitratireductor</taxon>
    </lineage>
</organism>
<dbReference type="OrthoDB" id="7726696at2"/>
<feature type="region of interest" description="Disordered" evidence="1">
    <location>
        <begin position="1"/>
        <end position="24"/>
    </location>
</feature>
<dbReference type="EMBL" id="CP042301">
    <property type="protein sequence ID" value="QDY99276.1"/>
    <property type="molecule type" value="Genomic_DNA"/>
</dbReference>
<reference evidence="2" key="1">
    <citation type="submission" date="2020-04" db="EMBL/GenBank/DDBJ databases">
        <title>Nitratireductor sp. nov. isolated from mangrove soil.</title>
        <authorList>
            <person name="Ye Y."/>
        </authorList>
    </citation>
    <scope>NUCLEOTIDE SEQUENCE</scope>
    <source>
        <strain evidence="2">SY7</strain>
    </source>
</reference>
<dbReference type="KEGG" id="niy:FQ775_02205"/>
<dbReference type="AlphaFoldDB" id="A0A5B8KUG2"/>